<reference evidence="2 4" key="1">
    <citation type="journal article" date="2011" name="Nature">
        <title>The Medicago genome provides insight into the evolution of rhizobial symbioses.</title>
        <authorList>
            <person name="Young N.D."/>
            <person name="Debelle F."/>
            <person name="Oldroyd G.E."/>
            <person name="Geurts R."/>
            <person name="Cannon S.B."/>
            <person name="Udvardi M.K."/>
            <person name="Benedito V.A."/>
            <person name="Mayer K.F."/>
            <person name="Gouzy J."/>
            <person name="Schoof H."/>
            <person name="Van de Peer Y."/>
            <person name="Proost S."/>
            <person name="Cook D.R."/>
            <person name="Meyers B.C."/>
            <person name="Spannagl M."/>
            <person name="Cheung F."/>
            <person name="De Mita S."/>
            <person name="Krishnakumar V."/>
            <person name="Gundlach H."/>
            <person name="Zhou S."/>
            <person name="Mudge J."/>
            <person name="Bharti A.K."/>
            <person name="Murray J.D."/>
            <person name="Naoumkina M.A."/>
            <person name="Rosen B."/>
            <person name="Silverstein K.A."/>
            <person name="Tang H."/>
            <person name="Rombauts S."/>
            <person name="Zhao P.X."/>
            <person name="Zhou P."/>
            <person name="Barbe V."/>
            <person name="Bardou P."/>
            <person name="Bechner M."/>
            <person name="Bellec A."/>
            <person name="Berger A."/>
            <person name="Berges H."/>
            <person name="Bidwell S."/>
            <person name="Bisseling T."/>
            <person name="Choisne N."/>
            <person name="Couloux A."/>
            <person name="Denny R."/>
            <person name="Deshpande S."/>
            <person name="Dai X."/>
            <person name="Doyle J.J."/>
            <person name="Dudez A.M."/>
            <person name="Farmer A.D."/>
            <person name="Fouteau S."/>
            <person name="Franken C."/>
            <person name="Gibelin C."/>
            <person name="Gish J."/>
            <person name="Goldstein S."/>
            <person name="Gonzalez A.J."/>
            <person name="Green P.J."/>
            <person name="Hallab A."/>
            <person name="Hartog M."/>
            <person name="Hua A."/>
            <person name="Humphray S.J."/>
            <person name="Jeong D.H."/>
            <person name="Jing Y."/>
            <person name="Jocker A."/>
            <person name="Kenton S.M."/>
            <person name="Kim D.J."/>
            <person name="Klee K."/>
            <person name="Lai H."/>
            <person name="Lang C."/>
            <person name="Lin S."/>
            <person name="Macmil S.L."/>
            <person name="Magdelenat G."/>
            <person name="Matthews L."/>
            <person name="McCorrison J."/>
            <person name="Monaghan E.L."/>
            <person name="Mun J.H."/>
            <person name="Najar F.Z."/>
            <person name="Nicholson C."/>
            <person name="Noirot C."/>
            <person name="O'Bleness M."/>
            <person name="Paule C.R."/>
            <person name="Poulain J."/>
            <person name="Prion F."/>
            <person name="Qin B."/>
            <person name="Qu C."/>
            <person name="Retzel E.F."/>
            <person name="Riddle C."/>
            <person name="Sallet E."/>
            <person name="Samain S."/>
            <person name="Samson N."/>
            <person name="Sanders I."/>
            <person name="Saurat O."/>
            <person name="Scarpelli C."/>
            <person name="Schiex T."/>
            <person name="Segurens B."/>
            <person name="Severin A.J."/>
            <person name="Sherrier D.J."/>
            <person name="Shi R."/>
            <person name="Sims S."/>
            <person name="Singer S.R."/>
            <person name="Sinharoy S."/>
            <person name="Sterck L."/>
            <person name="Viollet A."/>
            <person name="Wang B.B."/>
            <person name="Wang K."/>
            <person name="Wang M."/>
            <person name="Wang X."/>
            <person name="Warfsmann J."/>
            <person name="Weissenbach J."/>
            <person name="White D.D."/>
            <person name="White J.D."/>
            <person name="Wiley G.B."/>
            <person name="Wincker P."/>
            <person name="Xing Y."/>
            <person name="Yang L."/>
            <person name="Yao Z."/>
            <person name="Ying F."/>
            <person name="Zhai J."/>
            <person name="Zhou L."/>
            <person name="Zuber A."/>
            <person name="Denarie J."/>
            <person name="Dixon R.A."/>
            <person name="May G.D."/>
            <person name="Schwartz D.C."/>
            <person name="Rogers J."/>
            <person name="Quetier F."/>
            <person name="Town C.D."/>
            <person name="Roe B.A."/>
        </authorList>
    </citation>
    <scope>NUCLEOTIDE SEQUENCE [LARGE SCALE GENOMIC DNA]</scope>
    <source>
        <strain evidence="2">A17</strain>
        <strain evidence="3 4">cv. Jemalong A17</strain>
    </source>
</reference>
<dbReference type="AlphaFoldDB" id="A0A072U166"/>
<dbReference type="EMBL" id="CM001223">
    <property type="protein sequence ID" value="KEH22853.1"/>
    <property type="molecule type" value="Genomic_DNA"/>
</dbReference>
<feature type="region of interest" description="Disordered" evidence="1">
    <location>
        <begin position="227"/>
        <end position="257"/>
    </location>
</feature>
<keyword evidence="4" id="KW-1185">Reference proteome</keyword>
<dbReference type="Pfam" id="PF03140">
    <property type="entry name" value="DUF247"/>
    <property type="match status" value="1"/>
</dbReference>
<dbReference type="HOGENOM" id="CLU_094743_0_0_1"/>
<evidence type="ECO:0000313" key="2">
    <source>
        <dbReference type="EMBL" id="KEH22853.1"/>
    </source>
</evidence>
<evidence type="ECO:0000313" key="3">
    <source>
        <dbReference type="EnsemblPlants" id="KEH22853"/>
    </source>
</evidence>
<reference evidence="2 4" key="2">
    <citation type="journal article" date="2014" name="BMC Genomics">
        <title>An improved genome release (version Mt4.0) for the model legume Medicago truncatula.</title>
        <authorList>
            <person name="Tang H."/>
            <person name="Krishnakumar V."/>
            <person name="Bidwell S."/>
            <person name="Rosen B."/>
            <person name="Chan A."/>
            <person name="Zhou S."/>
            <person name="Gentzbittel L."/>
            <person name="Childs K.L."/>
            <person name="Yandell M."/>
            <person name="Gundlach H."/>
            <person name="Mayer K.F."/>
            <person name="Schwartz D.C."/>
            <person name="Town C.D."/>
        </authorList>
    </citation>
    <scope>GENOME REANNOTATION</scope>
    <source>
        <strain evidence="2">A17</strain>
        <strain evidence="3 4">cv. Jemalong A17</strain>
    </source>
</reference>
<protein>
    <submittedName>
        <fullName evidence="2">DUF247 domain protein</fullName>
    </submittedName>
</protein>
<evidence type="ECO:0000256" key="1">
    <source>
        <dbReference type="SAM" id="MobiDB-lite"/>
    </source>
</evidence>
<dbReference type="PANTHER" id="PTHR31549:SF191">
    <property type="entry name" value="DUF247 DOMAIN PROTEIN"/>
    <property type="match status" value="1"/>
</dbReference>
<evidence type="ECO:0000313" key="4">
    <source>
        <dbReference type="Proteomes" id="UP000002051"/>
    </source>
</evidence>
<reference evidence="3" key="3">
    <citation type="submission" date="2015-04" db="UniProtKB">
        <authorList>
            <consortium name="EnsemblPlants"/>
        </authorList>
    </citation>
    <scope>IDENTIFICATION</scope>
    <source>
        <strain evidence="3">cv. Jemalong A17</strain>
    </source>
</reference>
<dbReference type="InterPro" id="IPR004158">
    <property type="entry name" value="DUF247_pln"/>
</dbReference>
<gene>
    <name evidence="2" type="ordered locus">MTR_7g059475</name>
</gene>
<dbReference type="EnsemblPlants" id="KEH22853">
    <property type="protein sequence ID" value="KEH22853"/>
    <property type="gene ID" value="MTR_7g059475"/>
</dbReference>
<proteinExistence type="predicted"/>
<organism evidence="2 4">
    <name type="scientific">Medicago truncatula</name>
    <name type="common">Barrel medic</name>
    <name type="synonym">Medicago tribuloides</name>
    <dbReference type="NCBI Taxonomy" id="3880"/>
    <lineage>
        <taxon>Eukaryota</taxon>
        <taxon>Viridiplantae</taxon>
        <taxon>Streptophyta</taxon>
        <taxon>Embryophyta</taxon>
        <taxon>Tracheophyta</taxon>
        <taxon>Spermatophyta</taxon>
        <taxon>Magnoliopsida</taxon>
        <taxon>eudicotyledons</taxon>
        <taxon>Gunneridae</taxon>
        <taxon>Pentapetalae</taxon>
        <taxon>rosids</taxon>
        <taxon>fabids</taxon>
        <taxon>Fabales</taxon>
        <taxon>Fabaceae</taxon>
        <taxon>Papilionoideae</taxon>
        <taxon>50 kb inversion clade</taxon>
        <taxon>NPAAA clade</taxon>
        <taxon>Hologalegina</taxon>
        <taxon>IRL clade</taxon>
        <taxon>Trifolieae</taxon>
        <taxon>Medicago</taxon>
    </lineage>
</organism>
<sequence>MWAAKYIKNTRKVQKDMHNKIADNIDELKGHFSDDVLTLTGKSLEGFGSIKEKLSWMLFVDGCSLLHIMDTAKLHEPGQMNIKLDQRNLVMIDVVLLENQLPYEVLKLLWKDNNENELIMTMKNFLGCHLWATPDNKRNQRWRRNQETSNMVPDRKGKEQHSVLIMNESETPTHLLDITHLLDLYRNIILGTSKPKIKSNKANKEIWSMKSLDENVKMTTYRNIQNLRTGGIRLGSSKTRSPRDTKQDTKSKSSTSQ</sequence>
<dbReference type="Proteomes" id="UP000002051">
    <property type="component" value="Unassembled WGS sequence"/>
</dbReference>
<feature type="compositionally biased region" description="Basic and acidic residues" evidence="1">
    <location>
        <begin position="241"/>
        <end position="251"/>
    </location>
</feature>
<dbReference type="PANTHER" id="PTHR31549">
    <property type="entry name" value="PROTEIN, PUTATIVE (DUF247)-RELATED-RELATED"/>
    <property type="match status" value="1"/>
</dbReference>
<name>A0A072U166_MEDTR</name>
<accession>A0A072U166</accession>